<feature type="domain" description="CLIP1 zinc knuckle" evidence="7">
    <location>
        <begin position="107"/>
        <end position="123"/>
    </location>
</feature>
<keyword evidence="2" id="KW-0963">Cytoplasm</keyword>
<evidence type="ECO:0000259" key="7">
    <source>
        <dbReference type="Pfam" id="PF16641"/>
    </source>
</evidence>
<organism evidence="8 9">
    <name type="scientific">Hippocampus comes</name>
    <name type="common">Tiger tail seahorse</name>
    <dbReference type="NCBI Taxonomy" id="109280"/>
    <lineage>
        <taxon>Eukaryota</taxon>
        <taxon>Metazoa</taxon>
        <taxon>Chordata</taxon>
        <taxon>Craniata</taxon>
        <taxon>Vertebrata</taxon>
        <taxon>Euteleostomi</taxon>
        <taxon>Actinopterygii</taxon>
        <taxon>Neopterygii</taxon>
        <taxon>Teleostei</taxon>
        <taxon>Neoteleostei</taxon>
        <taxon>Acanthomorphata</taxon>
        <taxon>Syngnathiaria</taxon>
        <taxon>Syngnathiformes</taxon>
        <taxon>Syngnathoidei</taxon>
        <taxon>Syngnathidae</taxon>
        <taxon>Hippocampus</taxon>
    </lineage>
</organism>
<dbReference type="Pfam" id="PF16641">
    <property type="entry name" value="CLIP1_ZNF"/>
    <property type="match status" value="2"/>
</dbReference>
<dbReference type="GO" id="GO:0005874">
    <property type="term" value="C:microtubule"/>
    <property type="evidence" value="ECO:0007669"/>
    <property type="project" value="UniProtKB-KW"/>
</dbReference>
<evidence type="ECO:0000256" key="5">
    <source>
        <dbReference type="ARBA" id="ARBA00023212"/>
    </source>
</evidence>
<dbReference type="GeneTree" id="ENSGT00940000155122"/>
<keyword evidence="5" id="KW-0206">Cytoskeleton</keyword>
<keyword evidence="4" id="KW-0175">Coiled coil</keyword>
<dbReference type="AlphaFoldDB" id="A0A3Q2Z9F1"/>
<keyword evidence="3" id="KW-0493">Microtubule</keyword>
<dbReference type="STRING" id="109280.ENSHCOP00000027555"/>
<comment type="subcellular location">
    <subcellularLocation>
        <location evidence="1">Cytoplasm</location>
        <location evidence="1">Cytoskeleton</location>
    </subcellularLocation>
</comment>
<name>A0A3Q2Z9F1_HIPCM</name>
<keyword evidence="9" id="KW-1185">Reference proteome</keyword>
<reference evidence="8" key="2">
    <citation type="submission" date="2025-09" db="UniProtKB">
        <authorList>
            <consortium name="Ensembl"/>
        </authorList>
    </citation>
    <scope>IDENTIFICATION</scope>
</reference>
<evidence type="ECO:0000313" key="9">
    <source>
        <dbReference type="Proteomes" id="UP000264820"/>
    </source>
</evidence>
<dbReference type="InterPro" id="IPR032108">
    <property type="entry name" value="CLIP1_ZNF"/>
</dbReference>
<evidence type="ECO:0000256" key="3">
    <source>
        <dbReference type="ARBA" id="ARBA00022701"/>
    </source>
</evidence>
<evidence type="ECO:0000256" key="4">
    <source>
        <dbReference type="ARBA" id="ARBA00023054"/>
    </source>
</evidence>
<evidence type="ECO:0000313" key="8">
    <source>
        <dbReference type="Ensembl" id="ENSHCOP00000027555.1"/>
    </source>
</evidence>
<evidence type="ECO:0000256" key="1">
    <source>
        <dbReference type="ARBA" id="ARBA00004245"/>
    </source>
</evidence>
<feature type="compositionally biased region" description="Basic residues" evidence="6">
    <location>
        <begin position="53"/>
        <end position="64"/>
    </location>
</feature>
<evidence type="ECO:0000256" key="2">
    <source>
        <dbReference type="ARBA" id="ARBA00022490"/>
    </source>
</evidence>
<dbReference type="Ensembl" id="ENSHCOT00000023817.1">
    <property type="protein sequence ID" value="ENSHCOP00000027555.1"/>
    <property type="gene ID" value="ENSHCOG00000019474.1"/>
</dbReference>
<feature type="domain" description="CLIP1 zinc knuckle" evidence="7">
    <location>
        <begin position="67"/>
        <end position="84"/>
    </location>
</feature>
<feature type="region of interest" description="Disordered" evidence="6">
    <location>
        <begin position="41"/>
        <end position="66"/>
    </location>
</feature>
<sequence>MCFLEPSFNYCRFQIDFLNSVIVGLRKDNLDLKDQMEKMAAAALNGNNTSDSKKKKKKKKKTKPPPRVFCDICDCFDLHDTEDCPAQAQAPDSPPHTAYHGSKGAERPYCNVCEVFGHWSHDCNDDRTF</sequence>
<evidence type="ECO:0000256" key="6">
    <source>
        <dbReference type="SAM" id="MobiDB-lite"/>
    </source>
</evidence>
<reference evidence="8" key="1">
    <citation type="submission" date="2025-08" db="UniProtKB">
        <authorList>
            <consortium name="Ensembl"/>
        </authorList>
    </citation>
    <scope>IDENTIFICATION</scope>
</reference>
<protein>
    <recommendedName>
        <fullName evidence="7">CLIP1 zinc knuckle domain-containing protein</fullName>
    </recommendedName>
</protein>
<dbReference type="OMA" id="CTICEVF"/>
<accession>A0A3Q2Z9F1</accession>
<dbReference type="Proteomes" id="UP000264820">
    <property type="component" value="Unplaced"/>
</dbReference>
<proteinExistence type="predicted"/>